<dbReference type="EMBL" id="MT141395">
    <property type="protein sequence ID" value="QJA60082.1"/>
    <property type="molecule type" value="Genomic_DNA"/>
</dbReference>
<dbReference type="EMBL" id="MT142134">
    <property type="protein sequence ID" value="QJA75006.1"/>
    <property type="molecule type" value="Genomic_DNA"/>
</dbReference>
<protein>
    <submittedName>
        <fullName evidence="1">Uncharacterized protein</fullName>
    </submittedName>
</protein>
<accession>A0A6M3IU50</accession>
<name>A0A6M3IU50_9ZZZZ</name>
<proteinExistence type="predicted"/>
<organism evidence="1">
    <name type="scientific">viral metagenome</name>
    <dbReference type="NCBI Taxonomy" id="1070528"/>
    <lineage>
        <taxon>unclassified sequences</taxon>
        <taxon>metagenomes</taxon>
        <taxon>organismal metagenomes</taxon>
    </lineage>
</organism>
<evidence type="ECO:0000313" key="2">
    <source>
        <dbReference type="EMBL" id="QJA75006.1"/>
    </source>
</evidence>
<reference evidence="1" key="1">
    <citation type="submission" date="2020-03" db="EMBL/GenBank/DDBJ databases">
        <title>The deep terrestrial virosphere.</title>
        <authorList>
            <person name="Holmfeldt K."/>
            <person name="Nilsson E."/>
            <person name="Simone D."/>
            <person name="Lopez-Fernandez M."/>
            <person name="Wu X."/>
            <person name="de Brujin I."/>
            <person name="Lundin D."/>
            <person name="Andersson A."/>
            <person name="Bertilsson S."/>
            <person name="Dopson M."/>
        </authorList>
    </citation>
    <scope>NUCLEOTIDE SEQUENCE</scope>
    <source>
        <strain evidence="2">MM415A01885</strain>
        <strain evidence="1">MM415B01185</strain>
    </source>
</reference>
<dbReference type="AlphaFoldDB" id="A0A6M3IU50"/>
<gene>
    <name evidence="2" type="ORF">MM415A01885_0013</name>
    <name evidence="1" type="ORF">MM415B01185_0016</name>
</gene>
<evidence type="ECO:0000313" key="1">
    <source>
        <dbReference type="EMBL" id="QJA60082.1"/>
    </source>
</evidence>
<sequence length="154" mass="18228">MKPIRNNDTKQECGCTMITRRKKNNRLVRITPAEQDRIYSLYEKYYAFCSVNADGSCKEEGTGGHTKIGIKYGPHCTKCHYEKMTFIPHKKFKARVEEEMLPEQSIVRLPPPRLRIVTERIIREQNESMEDGYFDELPWDDDEIWNERSTEDAY</sequence>